<proteinExistence type="predicted"/>
<keyword evidence="3" id="KW-1185">Reference proteome</keyword>
<organism evidence="2 3">
    <name type="scientific">Actinomortierella ambigua</name>
    <dbReference type="NCBI Taxonomy" id="1343610"/>
    <lineage>
        <taxon>Eukaryota</taxon>
        <taxon>Fungi</taxon>
        <taxon>Fungi incertae sedis</taxon>
        <taxon>Mucoromycota</taxon>
        <taxon>Mortierellomycotina</taxon>
        <taxon>Mortierellomycetes</taxon>
        <taxon>Mortierellales</taxon>
        <taxon>Mortierellaceae</taxon>
        <taxon>Actinomortierella</taxon>
    </lineage>
</organism>
<evidence type="ECO:0000256" key="1">
    <source>
        <dbReference type="SAM" id="MobiDB-lite"/>
    </source>
</evidence>
<reference evidence="2" key="1">
    <citation type="journal article" date="2020" name="Fungal Divers.">
        <title>Resolving the Mortierellaceae phylogeny through synthesis of multi-gene phylogenetics and phylogenomics.</title>
        <authorList>
            <person name="Vandepol N."/>
            <person name="Liber J."/>
            <person name="Desiro A."/>
            <person name="Na H."/>
            <person name="Kennedy M."/>
            <person name="Barry K."/>
            <person name="Grigoriev I.V."/>
            <person name="Miller A.N."/>
            <person name="O'Donnell K."/>
            <person name="Stajich J.E."/>
            <person name="Bonito G."/>
        </authorList>
    </citation>
    <scope>NUCLEOTIDE SEQUENCE</scope>
    <source>
        <strain evidence="2">BC1065</strain>
    </source>
</reference>
<dbReference type="Proteomes" id="UP000807716">
    <property type="component" value="Unassembled WGS sequence"/>
</dbReference>
<evidence type="ECO:0000313" key="2">
    <source>
        <dbReference type="EMBL" id="KAG0270704.1"/>
    </source>
</evidence>
<feature type="compositionally biased region" description="Low complexity" evidence="1">
    <location>
        <begin position="11"/>
        <end position="46"/>
    </location>
</feature>
<protein>
    <submittedName>
        <fullName evidence="2">Uncharacterized protein</fullName>
    </submittedName>
</protein>
<evidence type="ECO:0000313" key="3">
    <source>
        <dbReference type="Proteomes" id="UP000807716"/>
    </source>
</evidence>
<accession>A0A9P6QM80</accession>
<dbReference type="EMBL" id="JAAAJB010000001">
    <property type="protein sequence ID" value="KAG0270704.1"/>
    <property type="molecule type" value="Genomic_DNA"/>
</dbReference>
<comment type="caution">
    <text evidence="2">The sequence shown here is derived from an EMBL/GenBank/DDBJ whole genome shotgun (WGS) entry which is preliminary data.</text>
</comment>
<sequence length="371" mass="41005">MDEAESPSYWSDAAATSSSLSDLSSDSDSPYVYSSSEASCSPPQSDMEVDEDIKALEAASTFEPTVDASSSSFRPIGTPLIRAPRAKTLVVQPHLFVSDDNLRWLTGRNIASYSDIQYHEPMCSHTMSDPPSQGQAPGMGMVIHIPMQLAMTSLYVEPVLARLCSRGYEVLSFRLVPLTMPLNQWLDTDTERSNGTATNNNTEGNDDVGDMVILEVHLEDHTSAYFAWTSLIGTDIKISQEPQESKGEQPTKTFSILHPPLALDQLWAVSISGWNPRYEFKDMVDFILDSWKALGQVYRIDELGATTTTTAIAASENKESVKRFVPSNMGGMIVRISTNTTKLYKITHPEFGTLAFQWVRCLERCQGVPLP</sequence>
<feature type="region of interest" description="Disordered" evidence="1">
    <location>
        <begin position="1"/>
        <end position="49"/>
    </location>
</feature>
<gene>
    <name evidence="2" type="ORF">DFQ27_000055</name>
</gene>
<name>A0A9P6QM80_9FUNG</name>
<dbReference type="AlphaFoldDB" id="A0A9P6QM80"/>